<reference evidence="2 3" key="1">
    <citation type="submission" date="2019-10" db="EMBL/GenBank/DDBJ databases">
        <title>Rubrobacter sp nov SCSIO 52915 isolated from a deep-sea sediment in the South China Sea.</title>
        <authorList>
            <person name="Chen R.W."/>
        </authorList>
    </citation>
    <scope>NUCLEOTIDE SEQUENCE [LARGE SCALE GENOMIC DNA]</scope>
    <source>
        <strain evidence="2 3">SCSIO 52915</strain>
    </source>
</reference>
<dbReference type="InterPro" id="IPR013783">
    <property type="entry name" value="Ig-like_fold"/>
</dbReference>
<name>A0A6G8PTR7_9ACTN</name>
<keyword evidence="3" id="KW-1185">Reference proteome</keyword>
<dbReference type="Proteomes" id="UP000502706">
    <property type="component" value="Chromosome"/>
</dbReference>
<dbReference type="Gene3D" id="2.60.40.10">
    <property type="entry name" value="Immunoglobulins"/>
    <property type="match status" value="2"/>
</dbReference>
<dbReference type="AlphaFoldDB" id="A0A6G8PTR7"/>
<feature type="compositionally biased region" description="Low complexity" evidence="1">
    <location>
        <begin position="54"/>
        <end position="66"/>
    </location>
</feature>
<dbReference type="GO" id="GO:0005975">
    <property type="term" value="P:carbohydrate metabolic process"/>
    <property type="evidence" value="ECO:0007669"/>
    <property type="project" value="UniProtKB-ARBA"/>
</dbReference>
<organism evidence="2 3">
    <name type="scientific">Rubrobacter marinus</name>
    <dbReference type="NCBI Taxonomy" id="2653852"/>
    <lineage>
        <taxon>Bacteria</taxon>
        <taxon>Bacillati</taxon>
        <taxon>Actinomycetota</taxon>
        <taxon>Rubrobacteria</taxon>
        <taxon>Rubrobacterales</taxon>
        <taxon>Rubrobacteraceae</taxon>
        <taxon>Rubrobacter</taxon>
    </lineage>
</organism>
<proteinExistence type="predicted"/>
<evidence type="ECO:0000313" key="2">
    <source>
        <dbReference type="EMBL" id="QIN77723.1"/>
    </source>
</evidence>
<dbReference type="RefSeq" id="WP_166395401.1">
    <property type="nucleotide sequence ID" value="NZ_CP045121.1"/>
</dbReference>
<evidence type="ECO:0000313" key="3">
    <source>
        <dbReference type="Proteomes" id="UP000502706"/>
    </source>
</evidence>
<gene>
    <name evidence="2" type="ORF">GBA65_03440</name>
</gene>
<protein>
    <submittedName>
        <fullName evidence="2">Uncharacterized protein</fullName>
    </submittedName>
</protein>
<dbReference type="KEGG" id="rmar:GBA65_03440"/>
<dbReference type="EMBL" id="CP045121">
    <property type="protein sequence ID" value="QIN77723.1"/>
    <property type="molecule type" value="Genomic_DNA"/>
</dbReference>
<feature type="region of interest" description="Disordered" evidence="1">
    <location>
        <begin position="53"/>
        <end position="73"/>
    </location>
</feature>
<evidence type="ECO:0000256" key="1">
    <source>
        <dbReference type="SAM" id="MobiDB-lite"/>
    </source>
</evidence>
<accession>A0A6G8PTR7</accession>
<sequence>MQPRLRRLLPCASPKAYSGLTNRVHTFRVRAVDRAGNVDPAPSARTWTVDTTLPAIASPSPAPSSATQDRTPTVRATVRDTQTDLAKTGVQLYVDGIRRTTFSYDRATDRLSYTPATNLSYARHTAKVVARDAAGNTTTKSWSFGVTR</sequence>